<gene>
    <name evidence="2" type="ORF">AYI70_g9016</name>
</gene>
<dbReference type="Proteomes" id="UP000187283">
    <property type="component" value="Unassembled WGS sequence"/>
</dbReference>
<proteinExistence type="predicted"/>
<organism evidence="2 3">
    <name type="scientific">Smittium culicis</name>
    <dbReference type="NCBI Taxonomy" id="133412"/>
    <lineage>
        <taxon>Eukaryota</taxon>
        <taxon>Fungi</taxon>
        <taxon>Fungi incertae sedis</taxon>
        <taxon>Zoopagomycota</taxon>
        <taxon>Kickxellomycotina</taxon>
        <taxon>Harpellomycetes</taxon>
        <taxon>Harpellales</taxon>
        <taxon>Legeriomycetaceae</taxon>
        <taxon>Smittium</taxon>
    </lineage>
</organism>
<name>A0A1R1XD90_9FUNG</name>
<accession>A0A1R1XD90</accession>
<keyword evidence="1" id="KW-0812">Transmembrane</keyword>
<keyword evidence="3" id="KW-1185">Reference proteome</keyword>
<keyword evidence="1" id="KW-0472">Membrane</keyword>
<feature type="transmembrane region" description="Helical" evidence="1">
    <location>
        <begin position="41"/>
        <end position="60"/>
    </location>
</feature>
<reference evidence="2 3" key="1">
    <citation type="submission" date="2017-01" db="EMBL/GenBank/DDBJ databases">
        <authorList>
            <person name="Mah S.A."/>
            <person name="Swanson W.J."/>
            <person name="Moy G.W."/>
            <person name="Vacquier V.D."/>
        </authorList>
    </citation>
    <scope>NUCLEOTIDE SEQUENCE [LARGE SCALE GENOMIC DNA]</scope>
    <source>
        <strain evidence="2 3">GSMNP</strain>
    </source>
</reference>
<evidence type="ECO:0000256" key="1">
    <source>
        <dbReference type="SAM" id="Phobius"/>
    </source>
</evidence>
<evidence type="ECO:0000313" key="3">
    <source>
        <dbReference type="Proteomes" id="UP000187283"/>
    </source>
</evidence>
<comment type="caution">
    <text evidence="2">The sequence shown here is derived from an EMBL/GenBank/DDBJ whole genome shotgun (WGS) entry which is preliminary data.</text>
</comment>
<sequence>MVGFDKMIVDVYDFIVNREYLNVVFSSSVIFWSLFEGPESWFAVLLVSYLWCLSPFPGVIRYGMKM</sequence>
<keyword evidence="1" id="KW-1133">Transmembrane helix</keyword>
<dbReference type="EMBL" id="LSSN01003899">
    <property type="protein sequence ID" value="OMJ12592.1"/>
    <property type="molecule type" value="Genomic_DNA"/>
</dbReference>
<dbReference type="AlphaFoldDB" id="A0A1R1XD90"/>
<evidence type="ECO:0000313" key="2">
    <source>
        <dbReference type="EMBL" id="OMJ12592.1"/>
    </source>
</evidence>
<protein>
    <submittedName>
        <fullName evidence="2">Uncharacterized protein</fullName>
    </submittedName>
</protein>